<keyword evidence="1" id="KW-0472">Membrane</keyword>
<reference evidence="2 3" key="1">
    <citation type="submission" date="2022-01" db="EMBL/GenBank/DDBJ databases">
        <title>Whole genome-based taxonomy of the Shewanellaceae.</title>
        <authorList>
            <person name="Martin-Rodriguez A.J."/>
        </authorList>
    </citation>
    <scope>NUCLEOTIDE SEQUENCE [LARGE SCALE GENOMIC DNA]</scope>
    <source>
        <strain evidence="2 3">DSM 21332</strain>
    </source>
</reference>
<accession>A0ABT0NCC8</accession>
<proteinExistence type="predicted"/>
<dbReference type="Proteomes" id="UP001202831">
    <property type="component" value="Unassembled WGS sequence"/>
</dbReference>
<feature type="transmembrane region" description="Helical" evidence="1">
    <location>
        <begin position="66"/>
        <end position="83"/>
    </location>
</feature>
<organism evidence="2 3">
    <name type="scientific">Shewanella corallii</name>
    <dbReference type="NCBI Taxonomy" id="560080"/>
    <lineage>
        <taxon>Bacteria</taxon>
        <taxon>Pseudomonadati</taxon>
        <taxon>Pseudomonadota</taxon>
        <taxon>Gammaproteobacteria</taxon>
        <taxon>Alteromonadales</taxon>
        <taxon>Shewanellaceae</taxon>
        <taxon>Shewanella</taxon>
    </lineage>
</organism>
<dbReference type="EMBL" id="JAKIKT010000008">
    <property type="protein sequence ID" value="MCL2915760.1"/>
    <property type="molecule type" value="Genomic_DNA"/>
</dbReference>
<gene>
    <name evidence="2" type="ORF">L2725_18555</name>
</gene>
<evidence type="ECO:0000313" key="3">
    <source>
        <dbReference type="Proteomes" id="UP001202831"/>
    </source>
</evidence>
<comment type="caution">
    <text evidence="2">The sequence shown here is derived from an EMBL/GenBank/DDBJ whole genome shotgun (WGS) entry which is preliminary data.</text>
</comment>
<protein>
    <submittedName>
        <fullName evidence="2">Uncharacterized protein</fullName>
    </submittedName>
</protein>
<name>A0ABT0NCC8_9GAMM</name>
<evidence type="ECO:0000313" key="2">
    <source>
        <dbReference type="EMBL" id="MCL2915760.1"/>
    </source>
</evidence>
<sequence length="84" mass="9622">MSEANSNGIMEPLDIPADHIPWYRMRWFFVVTLLLFIPATLLIGLSGNIYGKHQGELFKLADKTKYMIMAVGSFLMLSNIIRFL</sequence>
<dbReference type="RefSeq" id="WP_249250322.1">
    <property type="nucleotide sequence ID" value="NZ_JAKIKT010000008.1"/>
</dbReference>
<keyword evidence="1" id="KW-1133">Transmembrane helix</keyword>
<evidence type="ECO:0000256" key="1">
    <source>
        <dbReference type="SAM" id="Phobius"/>
    </source>
</evidence>
<feature type="transmembrane region" description="Helical" evidence="1">
    <location>
        <begin position="27"/>
        <end position="45"/>
    </location>
</feature>
<keyword evidence="3" id="KW-1185">Reference proteome</keyword>
<keyword evidence="1" id="KW-0812">Transmembrane</keyword>